<keyword evidence="3" id="KW-1185">Reference proteome</keyword>
<comment type="caution">
    <text evidence="2">The sequence shown here is derived from an EMBL/GenBank/DDBJ whole genome shotgun (WGS) entry which is preliminary data.</text>
</comment>
<evidence type="ECO:0000256" key="1">
    <source>
        <dbReference type="SAM" id="MobiDB-lite"/>
    </source>
</evidence>
<sequence>MTESKTVKENEVPDELEELPQQTIPKSLESASGEIEEHDTYNLVGASPVIGVEEPMQDPVIRLQMCTKPYRKHLKVGKALQKIYCREQISLQMNKFHIAKNMKKNVMLMKHTVKTY</sequence>
<reference evidence="2 3" key="1">
    <citation type="journal article" date="2020" name="Cell">
        <title>Large-Scale Comparative Analyses of Tick Genomes Elucidate Their Genetic Diversity and Vector Capacities.</title>
        <authorList>
            <consortium name="Tick Genome and Microbiome Consortium (TIGMIC)"/>
            <person name="Jia N."/>
            <person name="Wang J."/>
            <person name="Shi W."/>
            <person name="Du L."/>
            <person name="Sun Y."/>
            <person name="Zhan W."/>
            <person name="Jiang J.F."/>
            <person name="Wang Q."/>
            <person name="Zhang B."/>
            <person name="Ji P."/>
            <person name="Bell-Sakyi L."/>
            <person name="Cui X.M."/>
            <person name="Yuan T.T."/>
            <person name="Jiang B.G."/>
            <person name="Yang W.F."/>
            <person name="Lam T.T."/>
            <person name="Chang Q.C."/>
            <person name="Ding S.J."/>
            <person name="Wang X.J."/>
            <person name="Zhu J.G."/>
            <person name="Ruan X.D."/>
            <person name="Zhao L."/>
            <person name="Wei J.T."/>
            <person name="Ye R.Z."/>
            <person name="Que T.C."/>
            <person name="Du C.H."/>
            <person name="Zhou Y.H."/>
            <person name="Cheng J.X."/>
            <person name="Dai P.F."/>
            <person name="Guo W.B."/>
            <person name="Han X.H."/>
            <person name="Huang E.J."/>
            <person name="Li L.F."/>
            <person name="Wei W."/>
            <person name="Gao Y.C."/>
            <person name="Liu J.Z."/>
            <person name="Shao H.Z."/>
            <person name="Wang X."/>
            <person name="Wang C.C."/>
            <person name="Yang T.C."/>
            <person name="Huo Q.B."/>
            <person name="Li W."/>
            <person name="Chen H.Y."/>
            <person name="Chen S.E."/>
            <person name="Zhou L.G."/>
            <person name="Ni X.B."/>
            <person name="Tian J.H."/>
            <person name="Sheng Y."/>
            <person name="Liu T."/>
            <person name="Pan Y.S."/>
            <person name="Xia L.Y."/>
            <person name="Li J."/>
            <person name="Zhao F."/>
            <person name="Cao W.C."/>
        </authorList>
    </citation>
    <scope>NUCLEOTIDE SEQUENCE [LARGE SCALE GENOMIC DNA]</scope>
    <source>
        <strain evidence="2">HaeL-2018</strain>
    </source>
</reference>
<feature type="compositionally biased region" description="Basic and acidic residues" evidence="1">
    <location>
        <begin position="1"/>
        <end position="11"/>
    </location>
</feature>
<feature type="region of interest" description="Disordered" evidence="1">
    <location>
        <begin position="1"/>
        <end position="35"/>
    </location>
</feature>
<dbReference type="VEuPathDB" id="VectorBase:HLOH_047576"/>
<evidence type="ECO:0000313" key="2">
    <source>
        <dbReference type="EMBL" id="KAH9377273.1"/>
    </source>
</evidence>
<dbReference type="AlphaFoldDB" id="A0A9J6GRE2"/>
<dbReference type="Proteomes" id="UP000821853">
    <property type="component" value="Unassembled WGS sequence"/>
</dbReference>
<gene>
    <name evidence="2" type="ORF">HPB48_002690</name>
</gene>
<evidence type="ECO:0000313" key="3">
    <source>
        <dbReference type="Proteomes" id="UP000821853"/>
    </source>
</evidence>
<dbReference type="EMBL" id="JABSTR010000008">
    <property type="protein sequence ID" value="KAH9377273.1"/>
    <property type="molecule type" value="Genomic_DNA"/>
</dbReference>
<proteinExistence type="predicted"/>
<protein>
    <submittedName>
        <fullName evidence="2">Uncharacterized protein</fullName>
    </submittedName>
</protein>
<accession>A0A9J6GRE2</accession>
<organism evidence="2 3">
    <name type="scientific">Haemaphysalis longicornis</name>
    <name type="common">Bush tick</name>
    <dbReference type="NCBI Taxonomy" id="44386"/>
    <lineage>
        <taxon>Eukaryota</taxon>
        <taxon>Metazoa</taxon>
        <taxon>Ecdysozoa</taxon>
        <taxon>Arthropoda</taxon>
        <taxon>Chelicerata</taxon>
        <taxon>Arachnida</taxon>
        <taxon>Acari</taxon>
        <taxon>Parasitiformes</taxon>
        <taxon>Ixodida</taxon>
        <taxon>Ixodoidea</taxon>
        <taxon>Ixodidae</taxon>
        <taxon>Haemaphysalinae</taxon>
        <taxon>Haemaphysalis</taxon>
    </lineage>
</organism>
<name>A0A9J6GRE2_HAELO</name>